<name>A0ABT5NDU8_9PSED</name>
<evidence type="ECO:0000313" key="2">
    <source>
        <dbReference type="EMBL" id="MDD0986713.1"/>
    </source>
</evidence>
<accession>A0ABT5NDU8</accession>
<keyword evidence="3" id="KW-1185">Reference proteome</keyword>
<sequence>MAYDIHYIVVESSSGTDWASWVAIGISVLALIATGWQAHLARVHNRLSVKPQLEGHSLMEDGIYSLTVRNDGLGPAILTQARVYYRDKLVEGEGTALVDAAFADVPNCELLSREFFHPPFVLPAGSSIEVCKVACKKNLEDVEVYLGGLIRLQIDYESAYNEKCPMYETRRPPQTS</sequence>
<proteinExistence type="predicted"/>
<evidence type="ECO:0000313" key="3">
    <source>
        <dbReference type="Proteomes" id="UP001148189"/>
    </source>
</evidence>
<protein>
    <submittedName>
        <fullName evidence="2">Uncharacterized protein</fullName>
    </submittedName>
</protein>
<keyword evidence="1" id="KW-0812">Transmembrane</keyword>
<dbReference type="EMBL" id="JAMDHD010000027">
    <property type="protein sequence ID" value="MDD0986713.1"/>
    <property type="molecule type" value="Genomic_DNA"/>
</dbReference>
<keyword evidence="1" id="KW-0472">Membrane</keyword>
<organism evidence="2 3">
    <name type="scientific">Pseudomonas shahriarae</name>
    <dbReference type="NCBI Taxonomy" id="2745512"/>
    <lineage>
        <taxon>Bacteria</taxon>
        <taxon>Pseudomonadati</taxon>
        <taxon>Pseudomonadota</taxon>
        <taxon>Gammaproteobacteria</taxon>
        <taxon>Pseudomonadales</taxon>
        <taxon>Pseudomonadaceae</taxon>
        <taxon>Pseudomonas</taxon>
    </lineage>
</organism>
<dbReference type="Proteomes" id="UP001148189">
    <property type="component" value="Unassembled WGS sequence"/>
</dbReference>
<dbReference type="RefSeq" id="WP_170059595.1">
    <property type="nucleotide sequence ID" value="NZ_JAMDHD010000027.1"/>
</dbReference>
<reference evidence="2" key="1">
    <citation type="submission" date="2022-05" db="EMBL/GenBank/DDBJ databases">
        <title>Novel Pseudomonas spp. Isolated from a Rainbow Trout Aquaculture Facility.</title>
        <authorList>
            <person name="Testerman T."/>
            <person name="Graf J."/>
        </authorList>
    </citation>
    <scope>NUCLEOTIDE SEQUENCE</scope>
    <source>
        <strain evidence="2">ID1050</strain>
    </source>
</reference>
<gene>
    <name evidence="2" type="ORF">M5G21_17290</name>
</gene>
<comment type="caution">
    <text evidence="2">The sequence shown here is derived from an EMBL/GenBank/DDBJ whole genome shotgun (WGS) entry which is preliminary data.</text>
</comment>
<evidence type="ECO:0000256" key="1">
    <source>
        <dbReference type="SAM" id="Phobius"/>
    </source>
</evidence>
<keyword evidence="1" id="KW-1133">Transmembrane helix</keyword>
<feature type="transmembrane region" description="Helical" evidence="1">
    <location>
        <begin position="18"/>
        <end position="36"/>
    </location>
</feature>